<dbReference type="Proteomes" id="UP000249538">
    <property type="component" value="Unassembled WGS sequence"/>
</dbReference>
<dbReference type="AlphaFoldDB" id="A0A2W7R2U5"/>
<evidence type="ECO:0000256" key="3">
    <source>
        <dbReference type="ARBA" id="ARBA00022692"/>
    </source>
</evidence>
<feature type="transmembrane region" description="Helical" evidence="6">
    <location>
        <begin position="219"/>
        <end position="247"/>
    </location>
</feature>
<evidence type="ECO:0000256" key="5">
    <source>
        <dbReference type="ARBA" id="ARBA00023136"/>
    </source>
</evidence>
<evidence type="ECO:0000313" key="8">
    <source>
        <dbReference type="Proteomes" id="UP000249538"/>
    </source>
</evidence>
<dbReference type="PANTHER" id="PTHR21716:SF62">
    <property type="entry name" value="TRANSPORT PROTEIN YDBI-RELATED"/>
    <property type="match status" value="1"/>
</dbReference>
<protein>
    <submittedName>
        <fullName evidence="7">Putative PurR-regulated permease PerM</fullName>
    </submittedName>
</protein>
<keyword evidence="5 6" id="KW-0472">Membrane</keyword>
<evidence type="ECO:0000256" key="4">
    <source>
        <dbReference type="ARBA" id="ARBA00022989"/>
    </source>
</evidence>
<proteinExistence type="inferred from homology"/>
<gene>
    <name evidence="7" type="ORF">LX76_02128</name>
</gene>
<evidence type="ECO:0000256" key="6">
    <source>
        <dbReference type="SAM" id="Phobius"/>
    </source>
</evidence>
<organism evidence="7 8">
    <name type="scientific">Cereibacter changlensis</name>
    <dbReference type="NCBI Taxonomy" id="402884"/>
    <lineage>
        <taxon>Bacteria</taxon>
        <taxon>Pseudomonadati</taxon>
        <taxon>Pseudomonadota</taxon>
        <taxon>Alphaproteobacteria</taxon>
        <taxon>Rhodobacterales</taxon>
        <taxon>Paracoccaceae</taxon>
        <taxon>Cereibacter</taxon>
    </lineage>
</organism>
<feature type="transmembrane region" description="Helical" evidence="6">
    <location>
        <begin position="7"/>
        <end position="38"/>
    </location>
</feature>
<evidence type="ECO:0000256" key="1">
    <source>
        <dbReference type="ARBA" id="ARBA00004141"/>
    </source>
</evidence>
<comment type="caution">
    <text evidence="7">The sequence shown here is derived from an EMBL/GenBank/DDBJ whole genome shotgun (WGS) entry which is preliminary data.</text>
</comment>
<accession>A0A2W7R2U5</accession>
<comment type="similarity">
    <text evidence="2">Belongs to the autoinducer-2 exporter (AI-2E) (TC 2.A.86) family.</text>
</comment>
<keyword evidence="4 6" id="KW-1133">Transmembrane helix</keyword>
<dbReference type="GO" id="GO:0055085">
    <property type="term" value="P:transmembrane transport"/>
    <property type="evidence" value="ECO:0007669"/>
    <property type="project" value="TreeGrafter"/>
</dbReference>
<feature type="transmembrane region" description="Helical" evidence="6">
    <location>
        <begin position="293"/>
        <end position="318"/>
    </location>
</feature>
<reference evidence="7 8" key="1">
    <citation type="submission" date="2018-06" db="EMBL/GenBank/DDBJ databases">
        <title>Genomic Encyclopedia of Archaeal and Bacterial Type Strains, Phase II (KMG-II): from individual species to whole genera.</title>
        <authorList>
            <person name="Goeker M."/>
        </authorList>
    </citation>
    <scope>NUCLEOTIDE SEQUENCE [LARGE SCALE GENOMIC DNA]</scope>
    <source>
        <strain evidence="7 8">DSM 18774</strain>
    </source>
</reference>
<feature type="transmembrane region" description="Helical" evidence="6">
    <location>
        <begin position="58"/>
        <end position="81"/>
    </location>
</feature>
<dbReference type="RefSeq" id="WP_111467376.1">
    <property type="nucleotide sequence ID" value="NZ_QKZS01000005.1"/>
</dbReference>
<evidence type="ECO:0000256" key="2">
    <source>
        <dbReference type="ARBA" id="ARBA00009773"/>
    </source>
</evidence>
<feature type="transmembrane region" description="Helical" evidence="6">
    <location>
        <begin position="253"/>
        <end position="272"/>
    </location>
</feature>
<comment type="subcellular location">
    <subcellularLocation>
        <location evidence="1">Membrane</location>
        <topology evidence="1">Multi-pass membrane protein</topology>
    </subcellularLocation>
</comment>
<dbReference type="EMBL" id="QKZS01000005">
    <property type="protein sequence ID" value="PZX54481.1"/>
    <property type="molecule type" value="Genomic_DNA"/>
</dbReference>
<dbReference type="PANTHER" id="PTHR21716">
    <property type="entry name" value="TRANSMEMBRANE PROTEIN"/>
    <property type="match status" value="1"/>
</dbReference>
<keyword evidence="3 6" id="KW-0812">Transmembrane</keyword>
<feature type="transmembrane region" description="Helical" evidence="6">
    <location>
        <begin position="187"/>
        <end position="212"/>
    </location>
</feature>
<dbReference type="Pfam" id="PF01594">
    <property type="entry name" value="AI-2E_transport"/>
    <property type="match status" value="1"/>
</dbReference>
<dbReference type="InterPro" id="IPR002549">
    <property type="entry name" value="AI-2E-like"/>
</dbReference>
<dbReference type="GO" id="GO:0016020">
    <property type="term" value="C:membrane"/>
    <property type="evidence" value="ECO:0007669"/>
    <property type="project" value="UniProtKB-SubCell"/>
</dbReference>
<evidence type="ECO:0000313" key="7">
    <source>
        <dbReference type="EMBL" id="PZX54481.1"/>
    </source>
</evidence>
<name>A0A2W7R2U5_9RHOB</name>
<feature type="transmembrane region" description="Helical" evidence="6">
    <location>
        <begin position="129"/>
        <end position="155"/>
    </location>
</feature>
<sequence length="341" mass="35792">MTRRKISLFVLGGIFVLLTLLAADVLLVIFAGILFGVLLSGGGGLIARFTGLGRGWSIGAFILLVLLAFGGAFTAFAPAAAEQFDELTRQLPEAFSSLRDRIATFSWGDQLLSRLAPSRLLSGEGGGMAATAVTSTFGALGNAVIILFIGLYGAINPGLYRGGLRALLAPSLRPRAEEVMDEVGSTLASWLGAQLISMTVVGVLTWLGLWLIGIPLAFILGLIAALLAFVPNIGPVLAAAPALLLAVPDGMNVVGMVVAVYLLVQTVESYFVTPMIQQERVSLPPALIISSQLLFGVLFGLLGLALATPLAALGLTLFREVYVKDYLERESDSATAMIGMR</sequence>